<dbReference type="Proteomes" id="UP000245207">
    <property type="component" value="Unassembled WGS sequence"/>
</dbReference>
<dbReference type="InterPro" id="IPR016135">
    <property type="entry name" value="UBQ-conjugating_enzyme/RWD"/>
</dbReference>
<evidence type="ECO:0000256" key="1">
    <source>
        <dbReference type="ARBA" id="ARBA00022679"/>
    </source>
</evidence>
<organism evidence="18 19">
    <name type="scientific">Artemisia annua</name>
    <name type="common">Sweet wormwood</name>
    <dbReference type="NCBI Taxonomy" id="35608"/>
    <lineage>
        <taxon>Eukaryota</taxon>
        <taxon>Viridiplantae</taxon>
        <taxon>Streptophyta</taxon>
        <taxon>Embryophyta</taxon>
        <taxon>Tracheophyta</taxon>
        <taxon>Spermatophyta</taxon>
        <taxon>Magnoliopsida</taxon>
        <taxon>eudicotyledons</taxon>
        <taxon>Gunneridae</taxon>
        <taxon>Pentapetalae</taxon>
        <taxon>asterids</taxon>
        <taxon>campanulids</taxon>
        <taxon>Asterales</taxon>
        <taxon>Asteraceae</taxon>
        <taxon>Asteroideae</taxon>
        <taxon>Anthemideae</taxon>
        <taxon>Artemisiinae</taxon>
        <taxon>Artemisia</taxon>
    </lineage>
</organism>
<keyword evidence="6" id="KW-0007">Acetylation</keyword>
<evidence type="ECO:0000256" key="13">
    <source>
        <dbReference type="ARBA" id="ARBA00082119"/>
    </source>
</evidence>
<feature type="compositionally biased region" description="Acidic residues" evidence="16">
    <location>
        <begin position="165"/>
        <end position="178"/>
    </location>
</feature>
<accession>A0A2U1L537</accession>
<evidence type="ECO:0000256" key="6">
    <source>
        <dbReference type="ARBA" id="ARBA00022990"/>
    </source>
</evidence>
<proteinExistence type="inferred from homology"/>
<dbReference type="EMBL" id="PKPP01011452">
    <property type="protein sequence ID" value="PWA44113.1"/>
    <property type="molecule type" value="Genomic_DNA"/>
</dbReference>
<comment type="subunit">
    <text evidence="8">Interacts with MAEA and WDR26, components of the CTLH complex that contains GID4, RANBP9 and/or RANBP10, MKLN1, MAEA, RMND5A (or alternatively its paralog RMND5B), GID8, ARMC8, WDR26 and YPEL5.</text>
</comment>
<evidence type="ECO:0000256" key="11">
    <source>
        <dbReference type="ARBA" id="ARBA00077502"/>
    </source>
</evidence>
<evidence type="ECO:0000313" key="18">
    <source>
        <dbReference type="EMBL" id="PWA44113.1"/>
    </source>
</evidence>
<comment type="function">
    <text evidence="7">Accepts ubiquitin from the E1 complex and catalyzes its covalent attachment to other proteins. E2 ubiquitin conjugating enzyme that transfers ubiquitin to MAEA, a core component of the CTLH E3 ubiquitin-protein ligase complex. In vitro catalyzes 'Lys-11'- and 'Lys-48'-linked polyubiquitination. Capable, in vitro, to ubiquitinate histone H2A.</text>
</comment>
<evidence type="ECO:0000256" key="16">
    <source>
        <dbReference type="SAM" id="MobiDB-lite"/>
    </source>
</evidence>
<dbReference type="STRING" id="35608.A0A2U1L537"/>
<name>A0A2U1L537_ARTAN</name>
<keyword evidence="5" id="KW-0832">Ubl conjugation</keyword>
<dbReference type="CDD" id="cd23797">
    <property type="entry name" value="UBCc_UBE2H"/>
    <property type="match status" value="1"/>
</dbReference>
<keyword evidence="2 15" id="KW-0547">Nucleotide-binding</keyword>
<evidence type="ECO:0000259" key="17">
    <source>
        <dbReference type="PROSITE" id="PS50127"/>
    </source>
</evidence>
<evidence type="ECO:0000256" key="10">
    <source>
        <dbReference type="ARBA" id="ARBA00076312"/>
    </source>
</evidence>
<evidence type="ECO:0000256" key="14">
    <source>
        <dbReference type="PROSITE-ProRule" id="PRU10133"/>
    </source>
</evidence>
<dbReference type="FunFam" id="3.10.110.10:FF:000078">
    <property type="entry name" value="ubiquitin-conjugating enzyme E2 H isoform X2"/>
    <property type="match status" value="1"/>
</dbReference>
<evidence type="ECO:0000313" key="19">
    <source>
        <dbReference type="Proteomes" id="UP000245207"/>
    </source>
</evidence>
<dbReference type="PROSITE" id="PS50127">
    <property type="entry name" value="UBC_2"/>
    <property type="match status" value="1"/>
</dbReference>
<comment type="caution">
    <text evidence="18">The sequence shown here is derived from an EMBL/GenBank/DDBJ whole genome shotgun (WGS) entry which is preliminary data.</text>
</comment>
<dbReference type="Gene3D" id="3.10.110.10">
    <property type="entry name" value="Ubiquitin Conjugating Enzyme"/>
    <property type="match status" value="1"/>
</dbReference>
<reference evidence="18 19" key="1">
    <citation type="journal article" date="2018" name="Mol. Plant">
        <title>The genome of Artemisia annua provides insight into the evolution of Asteraceae family and artemisinin biosynthesis.</title>
        <authorList>
            <person name="Shen Q."/>
            <person name="Zhang L."/>
            <person name="Liao Z."/>
            <person name="Wang S."/>
            <person name="Yan T."/>
            <person name="Shi P."/>
            <person name="Liu M."/>
            <person name="Fu X."/>
            <person name="Pan Q."/>
            <person name="Wang Y."/>
            <person name="Lv Z."/>
            <person name="Lu X."/>
            <person name="Zhang F."/>
            <person name="Jiang W."/>
            <person name="Ma Y."/>
            <person name="Chen M."/>
            <person name="Hao X."/>
            <person name="Li L."/>
            <person name="Tang Y."/>
            <person name="Lv G."/>
            <person name="Zhou Y."/>
            <person name="Sun X."/>
            <person name="Brodelius P.E."/>
            <person name="Rose J.K.C."/>
            <person name="Tang K."/>
        </authorList>
    </citation>
    <scope>NUCLEOTIDE SEQUENCE [LARGE SCALE GENOMIC DNA]</scope>
    <source>
        <strain evidence="19">cv. Huhao1</strain>
        <tissue evidence="18">Leaf</tissue>
    </source>
</reference>
<dbReference type="InterPro" id="IPR023313">
    <property type="entry name" value="UBQ-conjugating_AS"/>
</dbReference>
<evidence type="ECO:0000256" key="15">
    <source>
        <dbReference type="RuleBase" id="RU362109"/>
    </source>
</evidence>
<evidence type="ECO:0000256" key="12">
    <source>
        <dbReference type="ARBA" id="ARBA00078369"/>
    </source>
</evidence>
<dbReference type="GO" id="GO:0004842">
    <property type="term" value="F:ubiquitin-protein transferase activity"/>
    <property type="evidence" value="ECO:0007669"/>
    <property type="project" value="UniProtKB-ARBA"/>
</dbReference>
<dbReference type="GO" id="GO:0005524">
    <property type="term" value="F:ATP binding"/>
    <property type="evidence" value="ECO:0007669"/>
    <property type="project" value="UniProtKB-UniRule"/>
</dbReference>
<evidence type="ECO:0000256" key="2">
    <source>
        <dbReference type="ARBA" id="ARBA00022741"/>
    </source>
</evidence>
<keyword evidence="3 15" id="KW-0833">Ubl conjugation pathway</keyword>
<dbReference type="SUPFAM" id="SSF54495">
    <property type="entry name" value="UBC-like"/>
    <property type="match status" value="1"/>
</dbReference>
<dbReference type="PANTHER" id="PTHR24068">
    <property type="entry name" value="UBIQUITIN-CONJUGATING ENZYME E2"/>
    <property type="match status" value="1"/>
</dbReference>
<keyword evidence="19" id="KW-1185">Reference proteome</keyword>
<dbReference type="InterPro" id="IPR000608">
    <property type="entry name" value="UBC"/>
</dbReference>
<evidence type="ECO:0000256" key="4">
    <source>
        <dbReference type="ARBA" id="ARBA00022840"/>
    </source>
</evidence>
<evidence type="ECO:0000256" key="3">
    <source>
        <dbReference type="ARBA" id="ARBA00022786"/>
    </source>
</evidence>
<sequence length="189" mass="21008">MASPNTRRETDLTKLMMSDRTVEMINDSVKEFNVSFNGPADSLYAGGVWKVRVELPEDYPYSSPSIGFVNRIYHPNIDFPSGSVCLDVLNQRWSPVIDLLSIFEHYLPQLLMQPNADDPLNDDAATLLLNDKETYEETVKGYCEQYAKPEAVEVVTDAELSDGNPSDEDPSEGDNDSGDEAKVVDPANP</sequence>
<gene>
    <name evidence="18" type="ORF">CTI12_AA529420</name>
</gene>
<dbReference type="Pfam" id="PF00179">
    <property type="entry name" value="UQ_con"/>
    <property type="match status" value="1"/>
</dbReference>
<protein>
    <recommendedName>
        <fullName evidence="9">Ubiquitin-conjugating enzyme E2 H</fullName>
    </recommendedName>
    <alternativeName>
        <fullName evidence="12">(E3-independent) E2 ubiquitin-conjugating enzyme H</fullName>
    </alternativeName>
    <alternativeName>
        <fullName evidence="10">E2 ubiquitin-conjugating enzyme H</fullName>
    </alternativeName>
    <alternativeName>
        <fullName evidence="13">Ubiquitin carrier protein H</fullName>
    </alternativeName>
    <alternativeName>
        <fullName evidence="11">Ubiquitin-protein ligase H</fullName>
    </alternativeName>
</protein>
<comment type="similarity">
    <text evidence="15">Belongs to the ubiquitin-conjugating enzyme family.</text>
</comment>
<keyword evidence="4 15" id="KW-0067">ATP-binding</keyword>
<evidence type="ECO:0000256" key="8">
    <source>
        <dbReference type="ARBA" id="ARBA00063081"/>
    </source>
</evidence>
<dbReference type="PROSITE" id="PS00183">
    <property type="entry name" value="UBC_1"/>
    <property type="match status" value="1"/>
</dbReference>
<dbReference type="OrthoDB" id="269518at2759"/>
<evidence type="ECO:0000256" key="7">
    <source>
        <dbReference type="ARBA" id="ARBA00060202"/>
    </source>
</evidence>
<dbReference type="SMART" id="SM00212">
    <property type="entry name" value="UBCc"/>
    <property type="match status" value="1"/>
</dbReference>
<feature type="active site" description="Glycyl thioester intermediate" evidence="14">
    <location>
        <position position="85"/>
    </location>
</feature>
<dbReference type="AlphaFoldDB" id="A0A2U1L537"/>
<feature type="domain" description="UBC core" evidence="17">
    <location>
        <begin position="3"/>
        <end position="148"/>
    </location>
</feature>
<evidence type="ECO:0000256" key="5">
    <source>
        <dbReference type="ARBA" id="ARBA00022843"/>
    </source>
</evidence>
<evidence type="ECO:0000256" key="9">
    <source>
        <dbReference type="ARBA" id="ARBA00072436"/>
    </source>
</evidence>
<feature type="region of interest" description="Disordered" evidence="16">
    <location>
        <begin position="156"/>
        <end position="189"/>
    </location>
</feature>
<keyword evidence="1" id="KW-0808">Transferase</keyword>